<dbReference type="PANTHER" id="PTHR43395">
    <property type="entry name" value="SENSOR HISTIDINE KINASE CHEA"/>
    <property type="match status" value="1"/>
</dbReference>
<dbReference type="EC" id="2.7.13.3" evidence="2"/>
<evidence type="ECO:0000256" key="6">
    <source>
        <dbReference type="ARBA" id="ARBA00022679"/>
    </source>
</evidence>
<dbReference type="InterPro" id="IPR037006">
    <property type="entry name" value="CheA-like_homodim_sf"/>
</dbReference>
<feature type="non-terminal residue" evidence="13">
    <location>
        <position position="1"/>
    </location>
</feature>
<evidence type="ECO:0000313" key="14">
    <source>
        <dbReference type="Proteomes" id="UP000249396"/>
    </source>
</evidence>
<dbReference type="AlphaFoldDB" id="A0A2W4RT24"/>
<evidence type="ECO:0000313" key="13">
    <source>
        <dbReference type="EMBL" id="PZN85456.1"/>
    </source>
</evidence>
<dbReference type="FunFam" id="2.30.30.40:FF:000048">
    <property type="entry name" value="Chemotaxis protein CheA, putative"/>
    <property type="match status" value="1"/>
</dbReference>
<comment type="catalytic activity">
    <reaction evidence="1">
        <text>ATP + protein L-histidine = ADP + protein N-phospho-L-histidine.</text>
        <dbReference type="EC" id="2.7.13.3"/>
    </reaction>
</comment>
<dbReference type="CDD" id="cd00731">
    <property type="entry name" value="CheA_reg"/>
    <property type="match status" value="1"/>
</dbReference>
<dbReference type="Pfam" id="PF02895">
    <property type="entry name" value="H-kinase_dim"/>
    <property type="match status" value="1"/>
</dbReference>
<dbReference type="PROSITE" id="PS50851">
    <property type="entry name" value="CHEW"/>
    <property type="match status" value="1"/>
</dbReference>
<keyword evidence="8" id="KW-0067">ATP-binding</keyword>
<dbReference type="InterPro" id="IPR003594">
    <property type="entry name" value="HATPase_dom"/>
</dbReference>
<dbReference type="SUPFAM" id="SSF55874">
    <property type="entry name" value="ATPase domain of HSP90 chaperone/DNA topoisomerase II/histidine kinase"/>
    <property type="match status" value="1"/>
</dbReference>
<dbReference type="PRINTS" id="PR00344">
    <property type="entry name" value="BCTRLSENSOR"/>
</dbReference>
<dbReference type="SUPFAM" id="SSF47384">
    <property type="entry name" value="Homodimeric domain of signal transducing histidine kinase"/>
    <property type="match status" value="1"/>
</dbReference>
<dbReference type="PANTHER" id="PTHR43395:SF10">
    <property type="entry name" value="CHEMOTAXIS PROTEIN CHEA"/>
    <property type="match status" value="1"/>
</dbReference>
<dbReference type="GO" id="GO:0006935">
    <property type="term" value="P:chemotaxis"/>
    <property type="evidence" value="ECO:0007669"/>
    <property type="project" value="UniProtKB-KW"/>
</dbReference>
<dbReference type="SMART" id="SM01231">
    <property type="entry name" value="H-kinase_dim"/>
    <property type="match status" value="1"/>
</dbReference>
<proteinExistence type="predicted"/>
<dbReference type="SMART" id="SM00387">
    <property type="entry name" value="HATPase_c"/>
    <property type="match status" value="1"/>
</dbReference>
<dbReference type="GO" id="GO:0005737">
    <property type="term" value="C:cytoplasm"/>
    <property type="evidence" value="ECO:0007669"/>
    <property type="project" value="InterPro"/>
</dbReference>
<evidence type="ECO:0000256" key="2">
    <source>
        <dbReference type="ARBA" id="ARBA00012438"/>
    </source>
</evidence>
<keyword evidence="4" id="KW-0145">Chemotaxis</keyword>
<gene>
    <name evidence="13" type="ORF">DM484_01545</name>
</gene>
<evidence type="ECO:0000256" key="9">
    <source>
        <dbReference type="ARBA" id="ARBA00023012"/>
    </source>
</evidence>
<dbReference type="PROSITE" id="PS50109">
    <property type="entry name" value="HIS_KIN"/>
    <property type="match status" value="1"/>
</dbReference>
<keyword evidence="9" id="KW-0902">Two-component regulatory system</keyword>
<dbReference type="InterPro" id="IPR002545">
    <property type="entry name" value="CheW-lke_dom"/>
</dbReference>
<evidence type="ECO:0000256" key="4">
    <source>
        <dbReference type="ARBA" id="ARBA00022500"/>
    </source>
</evidence>
<keyword evidence="8" id="KW-0547">Nucleotide-binding</keyword>
<evidence type="ECO:0000259" key="11">
    <source>
        <dbReference type="PROSITE" id="PS50109"/>
    </source>
</evidence>
<feature type="domain" description="CheW-like" evidence="12">
    <location>
        <begin position="240"/>
        <end position="375"/>
    </location>
</feature>
<dbReference type="InterPro" id="IPR036097">
    <property type="entry name" value="HisK_dim/P_sf"/>
</dbReference>
<dbReference type="InterPro" id="IPR005467">
    <property type="entry name" value="His_kinase_dom"/>
</dbReference>
<sequence>DQLINLVGELVITQAMIERQLVRLDSTEHGELLNQLGNLARYTLELQESVLTIRMMPMDLVFSRFPRMVRELSGKLGKKAKLLAIGGATKLDKGLIEHIIDPLTHLVRNSIDHGIEEPLLRLANNKDETGTITLSAIQEAGRILLQVIDDGAGLDRASIMLKARDYGISVSEAMSDEELWEVLFTPGFTTEPSITEVSGRGVGMDVVKRNIAAMCGSVHIQSTWGRGTTVTISLPLTLAIFDGMLIKTGGEIYILPLLAVVESLQPNPNQIYEITGNERVISVRDEYLPLICLHELFGINPQFSNPEDGMVVVVEGLGRKAALLVDSLLGQQQIVVKNIESNYRNIPGISGATILGDGSLSLILDVPSLLRIRSYLDLKQALS</sequence>
<comment type="caution">
    <text evidence="13">The sequence shown here is derived from an EMBL/GenBank/DDBJ whole genome shotgun (WGS) entry which is preliminary data.</text>
</comment>
<dbReference type="InterPro" id="IPR036890">
    <property type="entry name" value="HATPase_C_sf"/>
</dbReference>
<reference evidence="13 14" key="1">
    <citation type="journal article" date="2018" name="Aquat. Microb. Ecol.">
        <title>Gammaproteobacterial methanotrophs dominate.</title>
        <authorList>
            <person name="Rissanen A.J."/>
            <person name="Saarenheimo J."/>
            <person name="Tiirola M."/>
            <person name="Peura S."/>
            <person name="Aalto S.L."/>
            <person name="Karvinen A."/>
            <person name="Nykanen H."/>
        </authorList>
    </citation>
    <scope>NUCLEOTIDE SEQUENCE [LARGE SCALE GENOMIC DNA]</scope>
    <source>
        <strain evidence="13">AMbin10</strain>
    </source>
</reference>
<accession>A0A2W4RT24</accession>
<evidence type="ECO:0000256" key="3">
    <source>
        <dbReference type="ARBA" id="ARBA00021495"/>
    </source>
</evidence>
<evidence type="ECO:0000256" key="8">
    <source>
        <dbReference type="ARBA" id="ARBA00022840"/>
    </source>
</evidence>
<evidence type="ECO:0000256" key="1">
    <source>
        <dbReference type="ARBA" id="ARBA00000085"/>
    </source>
</evidence>
<evidence type="ECO:0000256" key="5">
    <source>
        <dbReference type="ARBA" id="ARBA00022553"/>
    </source>
</evidence>
<dbReference type="InterPro" id="IPR036061">
    <property type="entry name" value="CheW-like_dom_sf"/>
</dbReference>
<dbReference type="GO" id="GO:0000155">
    <property type="term" value="F:phosphorelay sensor kinase activity"/>
    <property type="evidence" value="ECO:0007669"/>
    <property type="project" value="InterPro"/>
</dbReference>
<dbReference type="InterPro" id="IPR051315">
    <property type="entry name" value="Bact_Chemotaxis_CheA"/>
</dbReference>
<dbReference type="Pfam" id="PF01584">
    <property type="entry name" value="CheW"/>
    <property type="match status" value="1"/>
</dbReference>
<dbReference type="Pfam" id="PF02518">
    <property type="entry name" value="HATPase_c"/>
    <property type="match status" value="1"/>
</dbReference>
<dbReference type="InterPro" id="IPR004105">
    <property type="entry name" value="CheA-like_dim"/>
</dbReference>
<dbReference type="GO" id="GO:0005524">
    <property type="term" value="F:ATP binding"/>
    <property type="evidence" value="ECO:0007669"/>
    <property type="project" value="UniProtKB-KW"/>
</dbReference>
<name>A0A2W4RT24_9GAMM</name>
<feature type="domain" description="Histidine kinase" evidence="11">
    <location>
        <begin position="31"/>
        <end position="238"/>
    </location>
</feature>
<evidence type="ECO:0000256" key="7">
    <source>
        <dbReference type="ARBA" id="ARBA00022777"/>
    </source>
</evidence>
<evidence type="ECO:0000259" key="12">
    <source>
        <dbReference type="PROSITE" id="PS50851"/>
    </source>
</evidence>
<keyword evidence="7" id="KW-0418">Kinase</keyword>
<dbReference type="SUPFAM" id="SSF50341">
    <property type="entry name" value="CheW-like"/>
    <property type="match status" value="1"/>
</dbReference>
<keyword evidence="5" id="KW-0597">Phosphoprotein</keyword>
<dbReference type="FunFam" id="3.30.565.10:FF:000016">
    <property type="entry name" value="Chemotaxis protein CheA, putative"/>
    <property type="match status" value="1"/>
</dbReference>
<dbReference type="InterPro" id="IPR004358">
    <property type="entry name" value="Sig_transdc_His_kin-like_C"/>
</dbReference>
<dbReference type="Gene3D" id="2.30.30.40">
    <property type="entry name" value="SH3 Domains"/>
    <property type="match status" value="1"/>
</dbReference>
<dbReference type="Gene3D" id="1.10.287.560">
    <property type="entry name" value="Histidine kinase CheA-like, homodimeric domain"/>
    <property type="match status" value="1"/>
</dbReference>
<evidence type="ECO:0000256" key="10">
    <source>
        <dbReference type="ARBA" id="ARBA00035100"/>
    </source>
</evidence>
<dbReference type="Proteomes" id="UP000249396">
    <property type="component" value="Unassembled WGS sequence"/>
</dbReference>
<comment type="function">
    <text evidence="10">Involved in the transmission of sensory signals from the chemoreceptors to the flagellar motors. CheA is autophosphorylated; it can transfer its phosphate group to either CheB or CheY.</text>
</comment>
<dbReference type="SMART" id="SM00260">
    <property type="entry name" value="CheW"/>
    <property type="match status" value="1"/>
</dbReference>
<keyword evidence="6" id="KW-0808">Transferase</keyword>
<dbReference type="Gene3D" id="3.30.565.10">
    <property type="entry name" value="Histidine kinase-like ATPase, C-terminal domain"/>
    <property type="match status" value="1"/>
</dbReference>
<organism evidence="13 14">
    <name type="scientific">Candidatus Methylumidiphilus alinenensis</name>
    <dbReference type="NCBI Taxonomy" id="2202197"/>
    <lineage>
        <taxon>Bacteria</taxon>
        <taxon>Pseudomonadati</taxon>
        <taxon>Pseudomonadota</taxon>
        <taxon>Gammaproteobacteria</taxon>
        <taxon>Methylococcales</taxon>
        <taxon>Candidatus Methylumidiphilus</taxon>
    </lineage>
</organism>
<dbReference type="EMBL" id="QJPH01000122">
    <property type="protein sequence ID" value="PZN85456.1"/>
    <property type="molecule type" value="Genomic_DNA"/>
</dbReference>
<protein>
    <recommendedName>
        <fullName evidence="3">Chemotaxis protein CheA</fullName>
        <ecNumber evidence="2">2.7.13.3</ecNumber>
    </recommendedName>
</protein>